<proteinExistence type="predicted"/>
<evidence type="ECO:0000259" key="5">
    <source>
        <dbReference type="PROSITE" id="PS51192"/>
    </source>
</evidence>
<organism evidence="7 8">
    <name type="scientific">Peptacetobacter hominis</name>
    <dbReference type="NCBI Taxonomy" id="2743610"/>
    <lineage>
        <taxon>Bacteria</taxon>
        <taxon>Bacillati</taxon>
        <taxon>Bacillota</taxon>
        <taxon>Clostridia</taxon>
        <taxon>Peptostreptococcales</taxon>
        <taxon>Peptostreptococcaceae</taxon>
        <taxon>Peptacetobacter</taxon>
    </lineage>
</organism>
<dbReference type="SUPFAM" id="SSF52540">
    <property type="entry name" value="P-loop containing nucleoside triphosphate hydrolases"/>
    <property type="match status" value="1"/>
</dbReference>
<dbReference type="PROSITE" id="PS51192">
    <property type="entry name" value="HELICASE_ATP_BIND_1"/>
    <property type="match status" value="1"/>
</dbReference>
<keyword evidence="4" id="KW-0067">ATP-binding</keyword>
<gene>
    <name evidence="7" type="ORF">EXD82_03155</name>
</gene>
<dbReference type="InterPro" id="IPR006935">
    <property type="entry name" value="Helicase/UvrB_N"/>
</dbReference>
<dbReference type="OrthoDB" id="9758243at2"/>
<protein>
    <submittedName>
        <fullName evidence="7">DEAD/DEAH box helicase</fullName>
    </submittedName>
</protein>
<sequence>MGNDFKDIPLKLSYDSGFDDILKDFYIPVLSNAKSYDRIAGFFSSTSLATSARGLGEFIKNGGKMRLITCPQLSRSDADMLEYFSDDIDAILSDNFIQDYEEIEDKFKRDHVKALGWMLANNKLDIKIAIIKKNGHVYDREEIEKSGIMHQKVGILYDNEENIISFSGSNNESASGWIGNTEEFKVFCSWKGVEEYIYEDIKKFDSFWNDDRPDIEIKDIPSAINEHLITVSKDFEFNDIDIYKYYPEENVKEDEEEYIIENKKKEKLNLFFYQEEAVEKWEENNRWLLLQMATGCGKTRTAIKCMDNALKDTNKLLVIISCPQVTLSSQWEKDIENLDIEEHRSIRINGDIKRWDKLLLSEISKLSAGRYNNLVVYTTHKICHSDNFINILKNSSKNIIKFLIADEVHGMGAKKTRCGLLKLYKYRLGLSATPQRWFDESGSKLIESFFGNESFEFSLEDALTNINPITGKTFLAEYTYHPRFISLTEDEIEEYKKITEKIVKSSRYKDDETNDYIEMLRYNRAKIEKKAENKYKELECLLDEIGQDISDTIIFVSDSQIDRVMKILGDRNIDAARFTQERSTSISEKYNGMSERDWIIDLFKRKEYKVLVAIKCLDEGIDIPSATRAIVMASSTNPREYIQRIGRVIRQEKNKNCAEIYDMIIKPSFNLFYDDKLIEMEKRIFRKEMDRVLELSRNSINNVTINNMIYDILEEINL</sequence>
<dbReference type="GO" id="GO:0005524">
    <property type="term" value="F:ATP binding"/>
    <property type="evidence" value="ECO:0007669"/>
    <property type="project" value="UniProtKB-KW"/>
</dbReference>
<dbReference type="AlphaFoldDB" id="A0A544QWN7"/>
<dbReference type="RefSeq" id="WP_142535465.1">
    <property type="nucleotide sequence ID" value="NZ_SGJB01000004.1"/>
</dbReference>
<dbReference type="InterPro" id="IPR027417">
    <property type="entry name" value="P-loop_NTPase"/>
</dbReference>
<dbReference type="Proteomes" id="UP000317863">
    <property type="component" value="Unassembled WGS sequence"/>
</dbReference>
<evidence type="ECO:0000259" key="6">
    <source>
        <dbReference type="PROSITE" id="PS51194"/>
    </source>
</evidence>
<evidence type="ECO:0000256" key="3">
    <source>
        <dbReference type="ARBA" id="ARBA00022806"/>
    </source>
</evidence>
<evidence type="ECO:0000256" key="4">
    <source>
        <dbReference type="ARBA" id="ARBA00022840"/>
    </source>
</evidence>
<dbReference type="SMART" id="SM00487">
    <property type="entry name" value="DEXDc"/>
    <property type="match status" value="1"/>
</dbReference>
<reference evidence="7 8" key="1">
    <citation type="submission" date="2019-02" db="EMBL/GenBank/DDBJ databases">
        <title>Peptostreptococcaceae bacterium ZHW00191 nov., a new bacterium isolated from the human gut.</title>
        <authorList>
            <person name="Zhou H.-W."/>
            <person name="Chen X.-J."/>
        </authorList>
    </citation>
    <scope>NUCLEOTIDE SEQUENCE [LARGE SCALE GENOMIC DNA]</scope>
    <source>
        <strain evidence="7 8">ZHW00191</strain>
    </source>
</reference>
<keyword evidence="3 7" id="KW-0347">Helicase</keyword>
<dbReference type="Pfam" id="PF00271">
    <property type="entry name" value="Helicase_C"/>
    <property type="match status" value="1"/>
</dbReference>
<dbReference type="CDD" id="cd09179">
    <property type="entry name" value="PLDc_N_DEXD_a"/>
    <property type="match status" value="1"/>
</dbReference>
<feature type="domain" description="Helicase C-terminal" evidence="6">
    <location>
        <begin position="537"/>
        <end position="704"/>
    </location>
</feature>
<dbReference type="Gene3D" id="3.40.50.300">
    <property type="entry name" value="P-loop containing nucleotide triphosphate hydrolases"/>
    <property type="match status" value="2"/>
</dbReference>
<keyword evidence="1" id="KW-0547">Nucleotide-binding</keyword>
<dbReference type="InterPro" id="IPR001650">
    <property type="entry name" value="Helicase_C-like"/>
</dbReference>
<evidence type="ECO:0000256" key="1">
    <source>
        <dbReference type="ARBA" id="ARBA00022741"/>
    </source>
</evidence>
<dbReference type="SMART" id="SM00490">
    <property type="entry name" value="HELICc"/>
    <property type="match status" value="1"/>
</dbReference>
<keyword evidence="2" id="KW-0378">Hydrolase</keyword>
<dbReference type="EMBL" id="SGJB01000004">
    <property type="protein sequence ID" value="TQQ85108.1"/>
    <property type="molecule type" value="Genomic_DNA"/>
</dbReference>
<dbReference type="InterPro" id="IPR014001">
    <property type="entry name" value="Helicase_ATP-bd"/>
</dbReference>
<evidence type="ECO:0000313" key="7">
    <source>
        <dbReference type="EMBL" id="TQQ85108.1"/>
    </source>
</evidence>
<dbReference type="PANTHER" id="PTHR11274:SF0">
    <property type="entry name" value="GENERAL TRANSCRIPTION AND DNA REPAIR FACTOR IIH HELICASE SUBUNIT XPB"/>
    <property type="match status" value="1"/>
</dbReference>
<accession>A0A544QWN7</accession>
<comment type="caution">
    <text evidence="7">The sequence shown here is derived from an EMBL/GenBank/DDBJ whole genome shotgun (WGS) entry which is preliminary data.</text>
</comment>
<dbReference type="GO" id="GO:0016787">
    <property type="term" value="F:hydrolase activity"/>
    <property type="evidence" value="ECO:0007669"/>
    <property type="project" value="UniProtKB-KW"/>
</dbReference>
<name>A0A544QWN7_9FIRM</name>
<evidence type="ECO:0000256" key="2">
    <source>
        <dbReference type="ARBA" id="ARBA00022801"/>
    </source>
</evidence>
<dbReference type="GO" id="GO:0004386">
    <property type="term" value="F:helicase activity"/>
    <property type="evidence" value="ECO:0007669"/>
    <property type="project" value="UniProtKB-KW"/>
</dbReference>
<dbReference type="GO" id="GO:0003677">
    <property type="term" value="F:DNA binding"/>
    <property type="evidence" value="ECO:0007669"/>
    <property type="project" value="InterPro"/>
</dbReference>
<dbReference type="PANTHER" id="PTHR11274">
    <property type="entry name" value="RAD25/XP-B DNA REPAIR HELICASE"/>
    <property type="match status" value="1"/>
</dbReference>
<dbReference type="PROSITE" id="PS51194">
    <property type="entry name" value="HELICASE_CTER"/>
    <property type="match status" value="1"/>
</dbReference>
<dbReference type="InterPro" id="IPR050615">
    <property type="entry name" value="ATP-dep_DNA_Helicase"/>
</dbReference>
<dbReference type="Pfam" id="PF04851">
    <property type="entry name" value="ResIII"/>
    <property type="match status" value="1"/>
</dbReference>
<evidence type="ECO:0000313" key="8">
    <source>
        <dbReference type="Proteomes" id="UP000317863"/>
    </source>
</evidence>
<feature type="domain" description="Helicase ATP-binding" evidence="5">
    <location>
        <begin position="279"/>
        <end position="452"/>
    </location>
</feature>
<keyword evidence="8" id="KW-1185">Reference proteome</keyword>